<dbReference type="PROSITE" id="PS51257">
    <property type="entry name" value="PROKAR_LIPOPROTEIN"/>
    <property type="match status" value="1"/>
</dbReference>
<dbReference type="Proteomes" id="UP001597557">
    <property type="component" value="Unassembled WGS sequence"/>
</dbReference>
<organism evidence="1 2">
    <name type="scientific">Mucilaginibacter ximonensis</name>
    <dbReference type="NCBI Taxonomy" id="538021"/>
    <lineage>
        <taxon>Bacteria</taxon>
        <taxon>Pseudomonadati</taxon>
        <taxon>Bacteroidota</taxon>
        <taxon>Sphingobacteriia</taxon>
        <taxon>Sphingobacteriales</taxon>
        <taxon>Sphingobacteriaceae</taxon>
        <taxon>Mucilaginibacter</taxon>
    </lineage>
</organism>
<evidence type="ECO:0000313" key="2">
    <source>
        <dbReference type="Proteomes" id="UP001597557"/>
    </source>
</evidence>
<dbReference type="RefSeq" id="WP_377182094.1">
    <property type="nucleotide sequence ID" value="NZ_JBHUPD010000001.1"/>
</dbReference>
<sequence>MKYLFPIAIIVMLTIAACSHSDPKIEKAHELVTQAVKDSLKDPESYESVSFSELLKLKDTVKVIDGQSYPETFNGAYEIAHTYRSKNAYGGVVTRSDVFHIDSAMTNAKGGFLGQHIKFNK</sequence>
<proteinExistence type="predicted"/>
<name>A0ABW5Y9H6_9SPHI</name>
<gene>
    <name evidence="1" type="ORF">ACFS5N_03025</name>
</gene>
<comment type="caution">
    <text evidence="1">The sequence shown here is derived from an EMBL/GenBank/DDBJ whole genome shotgun (WGS) entry which is preliminary data.</text>
</comment>
<protein>
    <submittedName>
        <fullName evidence="1">Uncharacterized protein</fullName>
    </submittedName>
</protein>
<reference evidence="2" key="1">
    <citation type="journal article" date="2019" name="Int. J. Syst. Evol. Microbiol.">
        <title>The Global Catalogue of Microorganisms (GCM) 10K type strain sequencing project: providing services to taxonomists for standard genome sequencing and annotation.</title>
        <authorList>
            <consortium name="The Broad Institute Genomics Platform"/>
            <consortium name="The Broad Institute Genome Sequencing Center for Infectious Disease"/>
            <person name="Wu L."/>
            <person name="Ma J."/>
        </authorList>
    </citation>
    <scope>NUCLEOTIDE SEQUENCE [LARGE SCALE GENOMIC DNA]</scope>
    <source>
        <strain evidence="2">KCTC 22437</strain>
    </source>
</reference>
<dbReference type="EMBL" id="JBHUPD010000001">
    <property type="protein sequence ID" value="MFD2871426.1"/>
    <property type="molecule type" value="Genomic_DNA"/>
</dbReference>
<evidence type="ECO:0000313" key="1">
    <source>
        <dbReference type="EMBL" id="MFD2871426.1"/>
    </source>
</evidence>
<keyword evidence="2" id="KW-1185">Reference proteome</keyword>
<accession>A0ABW5Y9H6</accession>